<keyword evidence="1" id="KW-0472">Membrane</keyword>
<organism evidence="2 3">
    <name type="scientific">Apiospora hydei</name>
    <dbReference type="NCBI Taxonomy" id="1337664"/>
    <lineage>
        <taxon>Eukaryota</taxon>
        <taxon>Fungi</taxon>
        <taxon>Dikarya</taxon>
        <taxon>Ascomycota</taxon>
        <taxon>Pezizomycotina</taxon>
        <taxon>Sordariomycetes</taxon>
        <taxon>Xylariomycetidae</taxon>
        <taxon>Amphisphaeriales</taxon>
        <taxon>Apiosporaceae</taxon>
        <taxon>Apiospora</taxon>
    </lineage>
</organism>
<proteinExistence type="predicted"/>
<dbReference type="PANTHER" id="PTHR42101">
    <property type="entry name" value="CHROMOSOME 16, WHOLE GENOME SHOTGUN SEQUENCE"/>
    <property type="match status" value="1"/>
</dbReference>
<dbReference type="EMBL" id="JAQQWN010000010">
    <property type="protein sequence ID" value="KAK8062694.1"/>
    <property type="molecule type" value="Genomic_DNA"/>
</dbReference>
<feature type="transmembrane region" description="Helical" evidence="1">
    <location>
        <begin position="94"/>
        <end position="112"/>
    </location>
</feature>
<keyword evidence="3" id="KW-1185">Reference proteome</keyword>
<evidence type="ECO:0008006" key="4">
    <source>
        <dbReference type="Google" id="ProtNLM"/>
    </source>
</evidence>
<dbReference type="Pfam" id="PF06772">
    <property type="entry name" value="LtrA"/>
    <property type="match status" value="1"/>
</dbReference>
<dbReference type="GeneID" id="92052165"/>
<keyword evidence="1" id="KW-1133">Transmembrane helix</keyword>
<feature type="transmembrane region" description="Helical" evidence="1">
    <location>
        <begin position="554"/>
        <end position="576"/>
    </location>
</feature>
<feature type="transmembrane region" description="Helical" evidence="1">
    <location>
        <begin position="314"/>
        <end position="338"/>
    </location>
</feature>
<accession>A0ABR1UUU0</accession>
<feature type="transmembrane region" description="Helical" evidence="1">
    <location>
        <begin position="495"/>
        <end position="515"/>
    </location>
</feature>
<sequence>MERHEPKQPMEVPRLRLFARPSDNGAKEDSRSIKFELFFDLWFVANIQILAESTEISSPNDLKLYFAFLCVLWFTWFNVCMFDVRFMTDSIFERVIRIVQFASMAGFTVVVTKFDPRHETFDPARSADSRLYANQTVSLLLMAVRLSLVAQYCSNFLIRYPERRSKSNQSNPATDAKPNGSPILAAAAVHFVAGMVYLGITFRFDHTHSSKVHLVWYIGSALEAIVQLGLASRFGVLTFEGTKLTERMAVFTVVVLGEGISAITKTILLVVENGANWNPSIIGVFISGIATTYFIFLIYFDWMDHGHLAGYKQLVYSLFHFFLHAALLLFGAGTALFMKLAQAVKVLRQVQVEMRQQLMDAMAQITNWSKSDLEAHNITTKSAALADMLWNVTLEIDARYPVKSATIVKTVTDVLDKIRLVPDGDWAASNHTSDNTLTNLTHIFYVEMSNSIATSFEVASLGTDDRDGVVLSKPQATADREAFVQSLGQHVGTTFRYMFVSSGLALLFMTFFHVLTLPKRRRVSFDYIRIGLFLAAGLGLGLMPLISLNEEAEYAYYVSPWVLPTITLTVFFVFVLTHSSTAGDLVSIAYRSENSTHPRAFVSDCI</sequence>
<evidence type="ECO:0000313" key="2">
    <source>
        <dbReference type="EMBL" id="KAK8062694.1"/>
    </source>
</evidence>
<feature type="transmembrane region" description="Helical" evidence="1">
    <location>
        <begin position="214"/>
        <end position="236"/>
    </location>
</feature>
<feature type="transmembrane region" description="Helical" evidence="1">
    <location>
        <begin position="527"/>
        <end position="548"/>
    </location>
</feature>
<dbReference type="PANTHER" id="PTHR42101:SF1">
    <property type="entry name" value="LOW TEMPERATURE REQUIREMENT A"/>
    <property type="match status" value="1"/>
</dbReference>
<feature type="transmembrane region" description="Helical" evidence="1">
    <location>
        <begin position="179"/>
        <end position="202"/>
    </location>
</feature>
<feature type="transmembrane region" description="Helical" evidence="1">
    <location>
        <begin position="64"/>
        <end position="82"/>
    </location>
</feature>
<dbReference type="RefSeq" id="XP_066661293.1">
    <property type="nucleotide sequence ID" value="XM_066819105.1"/>
</dbReference>
<comment type="caution">
    <text evidence="2">The sequence shown here is derived from an EMBL/GenBank/DDBJ whole genome shotgun (WGS) entry which is preliminary data.</text>
</comment>
<dbReference type="Proteomes" id="UP001433268">
    <property type="component" value="Unassembled WGS sequence"/>
</dbReference>
<feature type="transmembrane region" description="Helical" evidence="1">
    <location>
        <begin position="132"/>
        <end position="158"/>
    </location>
</feature>
<evidence type="ECO:0000256" key="1">
    <source>
        <dbReference type="SAM" id="Phobius"/>
    </source>
</evidence>
<feature type="transmembrane region" description="Helical" evidence="1">
    <location>
        <begin position="281"/>
        <end position="302"/>
    </location>
</feature>
<protein>
    <recommendedName>
        <fullName evidence="4">Low temperature requirement A</fullName>
    </recommendedName>
</protein>
<evidence type="ECO:0000313" key="3">
    <source>
        <dbReference type="Proteomes" id="UP001433268"/>
    </source>
</evidence>
<gene>
    <name evidence="2" type="ORF">PG997_014791</name>
</gene>
<keyword evidence="1" id="KW-0812">Transmembrane</keyword>
<reference evidence="2 3" key="1">
    <citation type="submission" date="2023-01" db="EMBL/GenBank/DDBJ databases">
        <title>Analysis of 21 Apiospora genomes using comparative genomics revels a genus with tremendous synthesis potential of carbohydrate active enzymes and secondary metabolites.</title>
        <authorList>
            <person name="Sorensen T."/>
        </authorList>
    </citation>
    <scope>NUCLEOTIDE SEQUENCE [LARGE SCALE GENOMIC DNA]</scope>
    <source>
        <strain evidence="2 3">CBS 114990</strain>
    </source>
</reference>
<dbReference type="InterPro" id="IPR010640">
    <property type="entry name" value="Low_temperature_requirement_A"/>
</dbReference>
<name>A0ABR1UUU0_9PEZI</name>
<feature type="transmembrane region" description="Helical" evidence="1">
    <location>
        <begin position="248"/>
        <end position="269"/>
    </location>
</feature>